<dbReference type="Proteomes" id="UP000000314">
    <property type="component" value="Chromosome 1"/>
</dbReference>
<sequence length="414" mass="47081">MFQPLEQEQQLDLLFAMPPENIFNSDSSALTFSNTFQTSSVHSVTGVDSPSLVNINIPKSESFFMDSMTGASFGQTFQDLFPAFPLLKLPTMVAPPTSLKMVMDRKRRQSQITQQNTTENLNSFHGMNMPVPAFLEYSAFPLVRGFCSGGKIKPPKNQLVPGTEYVNVCLELLNVNYEGICLPKWNEKELEESRRIVRVEKRRQYNKIEAAFSIVDSVQENPQTNIAVDPNVDVLEFSCLLCPIKEHNSEVAQTVPTSSSSEEHKYSELAGHDFEENLSCGSDKEIETSVRFEYYITSVEVIRIIEFLTENHLIQDIQAKRRERSCLRSNLVRFWSKDIVPSSTSTMSKGSKPSRENDCIEELAQRIRAYKVRKPLIVDKSLRILEWSKLGPALERALQSYYVALPLDKIKTKL</sequence>
<dbReference type="Pfam" id="PF23305">
    <property type="entry name" value="DUF7082"/>
    <property type="match status" value="1"/>
</dbReference>
<dbReference type="HOGENOM" id="CLU_553322_0_0_1"/>
<dbReference type="KEGG" id="ppa:PAS_chr1-4_0582"/>
<organism evidence="2 3">
    <name type="scientific">Komagataella phaffii (strain GS115 / ATCC 20864)</name>
    <name type="common">Yeast</name>
    <name type="synonym">Pichia pastoris</name>
    <dbReference type="NCBI Taxonomy" id="644223"/>
    <lineage>
        <taxon>Eukaryota</taxon>
        <taxon>Fungi</taxon>
        <taxon>Dikarya</taxon>
        <taxon>Ascomycota</taxon>
        <taxon>Saccharomycotina</taxon>
        <taxon>Pichiomycetes</taxon>
        <taxon>Pichiales</taxon>
        <taxon>Pichiaceae</taxon>
        <taxon>Komagataella</taxon>
    </lineage>
</organism>
<evidence type="ECO:0000313" key="2">
    <source>
        <dbReference type="EMBL" id="CAY68439.1"/>
    </source>
</evidence>
<evidence type="ECO:0000313" key="3">
    <source>
        <dbReference type="Proteomes" id="UP000000314"/>
    </source>
</evidence>
<protein>
    <recommendedName>
        <fullName evidence="1">DUF7082 domain-containing protein</fullName>
    </recommendedName>
</protein>
<gene>
    <name evidence="2" type="ordered locus">PAS_chr1-4_0582</name>
</gene>
<evidence type="ECO:0000259" key="1">
    <source>
        <dbReference type="Pfam" id="PF23305"/>
    </source>
</evidence>
<dbReference type="OMA" id="RENDCIE"/>
<keyword evidence="3" id="KW-1185">Reference proteome</keyword>
<dbReference type="InterPro" id="IPR055509">
    <property type="entry name" value="DUF7082"/>
</dbReference>
<dbReference type="EMBL" id="FN392319">
    <property type="protein sequence ID" value="CAY68439.1"/>
    <property type="molecule type" value="Genomic_DNA"/>
</dbReference>
<dbReference type="RefSeq" id="XP_002490719.1">
    <property type="nucleotide sequence ID" value="XM_002490674.1"/>
</dbReference>
<name>C4QYW5_KOMPG</name>
<reference evidence="2 3" key="1">
    <citation type="journal article" date="2009" name="Nat. Biotechnol.">
        <title>Genome sequence of the recombinant protein production host Pichia pastoris.</title>
        <authorList>
            <person name="De Schutter K."/>
            <person name="Lin Y.C."/>
            <person name="Tiels P."/>
            <person name="Van Hecke A."/>
            <person name="Glinka S."/>
            <person name="Weber-Lehmann J."/>
            <person name="Rouze P."/>
            <person name="Van de Peer Y."/>
            <person name="Callewaert N."/>
        </authorList>
    </citation>
    <scope>NUCLEOTIDE SEQUENCE [LARGE SCALE GENOMIC DNA]</scope>
    <source>
        <strain evidence="3">GS115 / ATCC 20864</strain>
    </source>
</reference>
<proteinExistence type="predicted"/>
<accession>C4QYW5</accession>
<dbReference type="AlphaFoldDB" id="C4QYW5"/>
<dbReference type="InParanoid" id="C4QYW5"/>
<dbReference type="OrthoDB" id="1751210at2759"/>
<dbReference type="eggNOG" id="ENOG502RXRH">
    <property type="taxonomic scope" value="Eukaryota"/>
</dbReference>
<feature type="domain" description="DUF7082" evidence="1">
    <location>
        <begin position="290"/>
        <end position="396"/>
    </location>
</feature>
<dbReference type="GeneID" id="8197712"/>